<accession>A0A3S4D7J8</accession>
<comment type="function">
    <text evidence="9">Part of the twin-arginine translocation (Tat) system that transports large folded proteins containing a characteristic twin-arginine motif in their signal peptide across membranes. Together with TatC, TatB is part of a receptor directly interacting with Tat signal peptides. TatB may form an oligomeric binding site that transiently accommodates folded Tat precursor proteins before their translocation.</text>
</comment>
<feature type="transmembrane region" description="Helical" evidence="11">
    <location>
        <begin position="6"/>
        <end position="22"/>
    </location>
</feature>
<sequence>MLGLGWTEMLVIGVVALIFIGPKDLPVVMGRIGKVMGQIRRMGNEFQREINRTTGLDEVRNLRSSITDPLKKTADEIRREFNAMTPQGPKPTGVLKQSDPEVESVVDDILDKAGMPPAKKTNDEIAAEAGFKPTKVAAEPVKAARTTPPTFQDTATAKAASPKPAKPADAPKPARRKAAPKAVTAEAKLVEAKSVAEKPAAAVKAEPKRAAPRKKAVAADVPPAETVATPAKTPRAPRKKPADAAEKS</sequence>
<dbReference type="EMBL" id="UZWD01000040">
    <property type="protein sequence ID" value="VDS06235.1"/>
    <property type="molecule type" value="Genomic_DNA"/>
</dbReference>
<dbReference type="PRINTS" id="PR01506">
    <property type="entry name" value="TATBPROTEIN"/>
</dbReference>
<organism evidence="12 13">
    <name type="scientific">Devosia equisanguinis</name>
    <dbReference type="NCBI Taxonomy" id="2490941"/>
    <lineage>
        <taxon>Bacteria</taxon>
        <taxon>Pseudomonadati</taxon>
        <taxon>Pseudomonadota</taxon>
        <taxon>Alphaproteobacteria</taxon>
        <taxon>Hyphomicrobiales</taxon>
        <taxon>Devosiaceae</taxon>
        <taxon>Devosia</taxon>
    </lineage>
</organism>
<keyword evidence="13" id="KW-1185">Reference proteome</keyword>
<dbReference type="InterPro" id="IPR003369">
    <property type="entry name" value="TatA/B/E"/>
</dbReference>
<evidence type="ECO:0000256" key="1">
    <source>
        <dbReference type="ARBA" id="ARBA00004167"/>
    </source>
</evidence>
<dbReference type="InterPro" id="IPR018448">
    <property type="entry name" value="TatB"/>
</dbReference>
<evidence type="ECO:0000313" key="12">
    <source>
        <dbReference type="EMBL" id="VDS06235.1"/>
    </source>
</evidence>
<keyword evidence="7 9" id="KW-0811">Translocation</keyword>
<evidence type="ECO:0000256" key="3">
    <source>
        <dbReference type="ARBA" id="ARBA00022475"/>
    </source>
</evidence>
<reference evidence="12 13" key="1">
    <citation type="submission" date="2018-12" db="EMBL/GenBank/DDBJ databases">
        <authorList>
            <person name="Criscuolo A."/>
        </authorList>
    </citation>
    <scope>NUCLEOTIDE SEQUENCE [LARGE SCALE GENOMIC DNA]</scope>
    <source>
        <strain evidence="12">ACIP1116281</strain>
    </source>
</reference>
<keyword evidence="6 9" id="KW-1133">Transmembrane helix</keyword>
<dbReference type="Proteomes" id="UP000268844">
    <property type="component" value="Unassembled WGS sequence"/>
</dbReference>
<dbReference type="PANTHER" id="PTHR33162:SF1">
    <property type="entry name" value="SEC-INDEPENDENT PROTEIN TRANSLOCASE PROTEIN TATA, CHLOROPLASTIC"/>
    <property type="match status" value="1"/>
</dbReference>
<dbReference type="NCBIfam" id="TIGR01410">
    <property type="entry name" value="tatB"/>
    <property type="match status" value="1"/>
</dbReference>
<dbReference type="OrthoDB" id="7206969at2"/>
<keyword evidence="4 9" id="KW-0812">Transmembrane</keyword>
<dbReference type="GO" id="GO:0043953">
    <property type="term" value="P:protein transport by the Tat complex"/>
    <property type="evidence" value="ECO:0007669"/>
    <property type="project" value="UniProtKB-UniRule"/>
</dbReference>
<feature type="compositionally biased region" description="Low complexity" evidence="10">
    <location>
        <begin position="153"/>
        <end position="163"/>
    </location>
</feature>
<keyword evidence="3 9" id="KW-1003">Cell membrane</keyword>
<evidence type="ECO:0000256" key="4">
    <source>
        <dbReference type="ARBA" id="ARBA00022692"/>
    </source>
</evidence>
<evidence type="ECO:0000256" key="8">
    <source>
        <dbReference type="ARBA" id="ARBA00023136"/>
    </source>
</evidence>
<evidence type="ECO:0000256" key="6">
    <source>
        <dbReference type="ARBA" id="ARBA00022989"/>
    </source>
</evidence>
<feature type="compositionally biased region" description="Low complexity" evidence="10">
    <location>
        <begin position="218"/>
        <end position="234"/>
    </location>
</feature>
<dbReference type="Pfam" id="PF02416">
    <property type="entry name" value="TatA_B_E"/>
    <property type="match status" value="1"/>
</dbReference>
<proteinExistence type="inferred from homology"/>
<dbReference type="AlphaFoldDB" id="A0A3S4D7J8"/>
<dbReference type="PANTHER" id="PTHR33162">
    <property type="entry name" value="SEC-INDEPENDENT PROTEIN TRANSLOCASE PROTEIN TATA, CHLOROPLASTIC"/>
    <property type="match status" value="1"/>
</dbReference>
<evidence type="ECO:0000256" key="9">
    <source>
        <dbReference type="HAMAP-Rule" id="MF_00237"/>
    </source>
</evidence>
<comment type="subunit">
    <text evidence="9">The Tat system comprises two distinct complexes: a TatABC complex, containing multiple copies of TatA, TatB and TatC subunits, and a separate TatA complex, containing only TatA subunits. Substrates initially bind to the TatABC complex, which probably triggers association of the separate TatA complex to form the active translocon.</text>
</comment>
<comment type="subcellular location">
    <subcellularLocation>
        <location evidence="9">Cell membrane</location>
        <topology evidence="9">Single-pass membrane protein</topology>
    </subcellularLocation>
    <subcellularLocation>
        <location evidence="1">Membrane</location>
        <topology evidence="1">Single-pass membrane protein</topology>
    </subcellularLocation>
</comment>
<dbReference type="RefSeq" id="WP_126151759.1">
    <property type="nucleotide sequence ID" value="NZ_JBHTMH010000001.1"/>
</dbReference>
<comment type="similarity">
    <text evidence="9">Belongs to the TatB family.</text>
</comment>
<evidence type="ECO:0000256" key="2">
    <source>
        <dbReference type="ARBA" id="ARBA00022448"/>
    </source>
</evidence>
<feature type="region of interest" description="Disordered" evidence="10">
    <location>
        <begin position="137"/>
        <end position="248"/>
    </location>
</feature>
<protein>
    <recommendedName>
        <fullName evidence="9">Sec-independent protein translocase protein TatB</fullName>
    </recommendedName>
</protein>
<dbReference type="Gene3D" id="1.20.5.3310">
    <property type="match status" value="1"/>
</dbReference>
<dbReference type="GO" id="GO:0033281">
    <property type="term" value="C:TAT protein transport complex"/>
    <property type="evidence" value="ECO:0007669"/>
    <property type="project" value="UniProtKB-UniRule"/>
</dbReference>
<evidence type="ECO:0000256" key="11">
    <source>
        <dbReference type="SAM" id="Phobius"/>
    </source>
</evidence>
<name>A0A3S4D7J8_9HYPH</name>
<keyword evidence="2 9" id="KW-0813">Transport</keyword>
<gene>
    <name evidence="9 12" type="primary">tatB</name>
    <name evidence="12" type="ORF">DEVEQU_03391</name>
</gene>
<keyword evidence="5 9" id="KW-0653">Protein transport</keyword>
<dbReference type="GO" id="GO:0008320">
    <property type="term" value="F:protein transmembrane transporter activity"/>
    <property type="evidence" value="ECO:0007669"/>
    <property type="project" value="UniProtKB-UniRule"/>
</dbReference>
<evidence type="ECO:0000256" key="7">
    <source>
        <dbReference type="ARBA" id="ARBA00023010"/>
    </source>
</evidence>
<dbReference type="HAMAP" id="MF_00237">
    <property type="entry name" value="TatB"/>
    <property type="match status" value="1"/>
</dbReference>
<evidence type="ECO:0000313" key="13">
    <source>
        <dbReference type="Proteomes" id="UP000268844"/>
    </source>
</evidence>
<evidence type="ECO:0000256" key="10">
    <source>
        <dbReference type="SAM" id="MobiDB-lite"/>
    </source>
</evidence>
<evidence type="ECO:0000256" key="5">
    <source>
        <dbReference type="ARBA" id="ARBA00022927"/>
    </source>
</evidence>
<keyword evidence="8 9" id="KW-0472">Membrane</keyword>